<evidence type="ECO:0000313" key="11">
    <source>
        <dbReference type="EMBL" id="RKN47628.1"/>
    </source>
</evidence>
<comment type="similarity">
    <text evidence="8">Belongs to the glycosyltransferase 2 family. CrtQ subfamily.</text>
</comment>
<evidence type="ECO:0000313" key="12">
    <source>
        <dbReference type="Proteomes" id="UP000281726"/>
    </source>
</evidence>
<dbReference type="InterPro" id="IPR001173">
    <property type="entry name" value="Glyco_trans_2-like"/>
</dbReference>
<evidence type="ECO:0000256" key="8">
    <source>
        <dbReference type="ARBA" id="ARBA00038120"/>
    </source>
</evidence>
<evidence type="ECO:0000256" key="3">
    <source>
        <dbReference type="ARBA" id="ARBA00022676"/>
    </source>
</evidence>
<keyword evidence="5" id="KW-0472">Membrane</keyword>
<dbReference type="AlphaFoldDB" id="A0A3A9ZH05"/>
<feature type="domain" description="Glycosyltransferase 2-like" evidence="10">
    <location>
        <begin position="7"/>
        <end position="155"/>
    </location>
</feature>
<keyword evidence="2" id="KW-1003">Cell membrane</keyword>
<name>A0A3A9ZH05_9ACTN</name>
<organism evidence="11 12">
    <name type="scientific">Micromonospora endolithica</name>
    <dbReference type="NCBI Taxonomy" id="230091"/>
    <lineage>
        <taxon>Bacteria</taxon>
        <taxon>Bacillati</taxon>
        <taxon>Actinomycetota</taxon>
        <taxon>Actinomycetes</taxon>
        <taxon>Micromonosporales</taxon>
        <taxon>Micromonosporaceae</taxon>
        <taxon>Micromonospora</taxon>
    </lineage>
</organism>
<keyword evidence="12" id="KW-1185">Reference proteome</keyword>
<evidence type="ECO:0000256" key="6">
    <source>
        <dbReference type="ARBA" id="ARBA00037281"/>
    </source>
</evidence>
<gene>
    <name evidence="11" type="ORF">D7223_12760</name>
</gene>
<dbReference type="OrthoDB" id="9777873at2"/>
<comment type="subcellular location">
    <subcellularLocation>
        <location evidence="1">Cell membrane</location>
    </subcellularLocation>
</comment>
<evidence type="ECO:0000256" key="9">
    <source>
        <dbReference type="ARBA" id="ARBA00040345"/>
    </source>
</evidence>
<dbReference type="EMBL" id="RBAK01000004">
    <property type="protein sequence ID" value="RKN47628.1"/>
    <property type="molecule type" value="Genomic_DNA"/>
</dbReference>
<dbReference type="GO" id="GO:0005886">
    <property type="term" value="C:plasma membrane"/>
    <property type="evidence" value="ECO:0007669"/>
    <property type="project" value="UniProtKB-SubCell"/>
</dbReference>
<sequence>MVNRVAVVVPAHDEQALLPGCLTAVLDALRRLPVRSEVIVAADDCRDDTALIARRLGATVVTVRARSVGRARAAGMAHALRHGPHGLWLATTDADSRVPRQWGDWHLRHALGGTDILIGTVQVDDWTPRPRRVRERFEARYRRGLTSVGHRHVHGANLGCAATAYERLGGFADLSHSEDHDLVDRGRRQAMRVVADAGCPVLTSARRRSRAPHGFARYLDALGDEAAVPAVPERPAAPEPA</sequence>
<comment type="pathway">
    <text evidence="7">Carotenoid biosynthesis; staphyloxanthin biosynthesis; staphyloxanthin from farnesyl diphosphate: step 4/5.</text>
</comment>
<dbReference type="Gene3D" id="3.90.550.10">
    <property type="entry name" value="Spore Coat Polysaccharide Biosynthesis Protein SpsA, Chain A"/>
    <property type="match status" value="1"/>
</dbReference>
<evidence type="ECO:0000256" key="5">
    <source>
        <dbReference type="ARBA" id="ARBA00023136"/>
    </source>
</evidence>
<proteinExistence type="inferred from homology"/>
<dbReference type="SUPFAM" id="SSF53448">
    <property type="entry name" value="Nucleotide-diphospho-sugar transferases"/>
    <property type="match status" value="1"/>
</dbReference>
<reference evidence="11 12" key="1">
    <citation type="journal article" date="2004" name="Syst. Appl. Microbiol.">
        <title>Cryptoendolithic actinomycetes from antarctic sandstone rock samples: Micromonospora endolithica sp. nov. and two isolates related to Micromonospora coerulea Jensen 1932.</title>
        <authorList>
            <person name="Hirsch P."/>
            <person name="Mevs U."/>
            <person name="Kroppenstedt R.M."/>
            <person name="Schumann P."/>
            <person name="Stackebrandt E."/>
        </authorList>
    </citation>
    <scope>NUCLEOTIDE SEQUENCE [LARGE SCALE GENOMIC DNA]</scope>
    <source>
        <strain evidence="11 12">JCM 12677</strain>
    </source>
</reference>
<dbReference type="GO" id="GO:0016757">
    <property type="term" value="F:glycosyltransferase activity"/>
    <property type="evidence" value="ECO:0007669"/>
    <property type="project" value="UniProtKB-KW"/>
</dbReference>
<comment type="function">
    <text evidence="6">Catalyzes the glycosylation of 4,4'-diaponeurosporenoate, i.e. the esterification of glucose at the C1'' position with the carboxyl group of 4,4'-diaponeurosporenic acid, to form glycosyl-4,4'-diaponeurosporenoate. This is a step in the biosynthesis of staphyloxanthin, an orange pigment present in most staphylococci strains.</text>
</comment>
<accession>A0A3A9ZH05</accession>
<evidence type="ECO:0000256" key="2">
    <source>
        <dbReference type="ARBA" id="ARBA00022475"/>
    </source>
</evidence>
<dbReference type="InterPro" id="IPR029044">
    <property type="entry name" value="Nucleotide-diphossugar_trans"/>
</dbReference>
<keyword evidence="3" id="KW-0328">Glycosyltransferase</keyword>
<evidence type="ECO:0000256" key="4">
    <source>
        <dbReference type="ARBA" id="ARBA00022679"/>
    </source>
</evidence>
<dbReference type="Proteomes" id="UP000281726">
    <property type="component" value="Unassembled WGS sequence"/>
</dbReference>
<keyword evidence="4 11" id="KW-0808">Transferase</keyword>
<protein>
    <recommendedName>
        <fullName evidence="9">4,4'-diaponeurosporenoate glycosyltransferase</fullName>
    </recommendedName>
</protein>
<dbReference type="PANTHER" id="PTHR43646">
    <property type="entry name" value="GLYCOSYLTRANSFERASE"/>
    <property type="match status" value="1"/>
</dbReference>
<comment type="caution">
    <text evidence="11">The sequence shown here is derived from an EMBL/GenBank/DDBJ whole genome shotgun (WGS) entry which is preliminary data.</text>
</comment>
<evidence type="ECO:0000256" key="1">
    <source>
        <dbReference type="ARBA" id="ARBA00004236"/>
    </source>
</evidence>
<evidence type="ECO:0000259" key="10">
    <source>
        <dbReference type="Pfam" id="PF00535"/>
    </source>
</evidence>
<dbReference type="PANTHER" id="PTHR43646:SF2">
    <property type="entry name" value="GLYCOSYLTRANSFERASE 2-LIKE DOMAIN-CONTAINING PROTEIN"/>
    <property type="match status" value="1"/>
</dbReference>
<dbReference type="Pfam" id="PF00535">
    <property type="entry name" value="Glycos_transf_2"/>
    <property type="match status" value="1"/>
</dbReference>
<evidence type="ECO:0000256" key="7">
    <source>
        <dbReference type="ARBA" id="ARBA00037904"/>
    </source>
</evidence>